<feature type="region of interest" description="Disordered" evidence="1">
    <location>
        <begin position="1"/>
        <end position="46"/>
    </location>
</feature>
<keyword evidence="3" id="KW-1185">Reference proteome</keyword>
<feature type="compositionally biased region" description="Basic and acidic residues" evidence="1">
    <location>
        <begin position="405"/>
        <end position="415"/>
    </location>
</feature>
<gene>
    <name evidence="2" type="ORF">FVE85_3087</name>
</gene>
<feature type="region of interest" description="Disordered" evidence="1">
    <location>
        <begin position="465"/>
        <end position="516"/>
    </location>
</feature>
<feature type="compositionally biased region" description="Low complexity" evidence="1">
    <location>
        <begin position="186"/>
        <end position="198"/>
    </location>
</feature>
<feature type="region of interest" description="Disordered" evidence="1">
    <location>
        <begin position="155"/>
        <end position="212"/>
    </location>
</feature>
<comment type="caution">
    <text evidence="2">The sequence shown here is derived from an EMBL/GenBank/DDBJ whole genome shotgun (WGS) entry which is preliminary data.</text>
</comment>
<sequence>MKHSRGREPTSSTTRTRDETLTPDVQMSAAATATGGAGPPPPPSNIAMLSGAASSSNMFALGNTPFNYSSDMARIQSTDSFIGGGDRFGSTNSLHAMDRIGSLSSLTMLLEAHTSSANEVVNGGQSVATTAGWAPFAGGFSASAGTSPAVRMGGVSVRGNPIDPLQLGSSAHAGQPPLSQTSWGNTASAAVAAPSPQQQHPPPTPAYHAASNLPTTTSAGSLLLTNVMSASNLLALSESHRGASSARVDEFFHVPSSQSIWNNPAFSAMDLSINTGTAALSALGSDVDIAPAAIASYDTQWMTSAASSHPAPGSGTLLATTQTPRYQAMHGVPSLQSFALPSSRGSRSELLPSKSVLNLDGLQWNESMPDLITYLNSQLRKSESALLDPALAEGHTAHPAASELSEERRGGDGEKRKRQRRSKSDVATAQVSKQTSDGATSNLNAACASTAETVAAAGAWSTASAGSAEPATHERRKGAAGPPTAPAVPARFASSSAAVPTGEQPDRKKRRSRKRHQETINRLRRMLVSVHERANVVLQLSSVYLAEARYLAETQQRLQRENSYMLAMLQASGLNEKHKDGDAVDTAVPKIDGVLAKASREPPSGSAANMQSRT</sequence>
<evidence type="ECO:0000313" key="2">
    <source>
        <dbReference type="EMBL" id="KAA8494846.1"/>
    </source>
</evidence>
<dbReference type="AlphaFoldDB" id="A0A5J4YU11"/>
<protein>
    <submittedName>
        <fullName evidence="2">Uncharacterized protein</fullName>
    </submittedName>
</protein>
<feature type="region of interest" description="Disordered" evidence="1">
    <location>
        <begin position="594"/>
        <end position="614"/>
    </location>
</feature>
<reference evidence="3" key="1">
    <citation type="journal article" date="2019" name="Nat. Commun.">
        <title>Expansion of phycobilisome linker gene families in mesophilic red algae.</title>
        <authorList>
            <person name="Lee J."/>
            <person name="Kim D."/>
            <person name="Bhattacharya D."/>
            <person name="Yoon H.S."/>
        </authorList>
    </citation>
    <scope>NUCLEOTIDE SEQUENCE [LARGE SCALE GENOMIC DNA]</scope>
    <source>
        <strain evidence="3">CCMP 1328</strain>
    </source>
</reference>
<feature type="compositionally biased region" description="Basic residues" evidence="1">
    <location>
        <begin position="507"/>
        <end position="516"/>
    </location>
</feature>
<accession>A0A5J4YU11</accession>
<feature type="region of interest" description="Disordered" evidence="1">
    <location>
        <begin position="395"/>
        <end position="441"/>
    </location>
</feature>
<evidence type="ECO:0000256" key="1">
    <source>
        <dbReference type="SAM" id="MobiDB-lite"/>
    </source>
</evidence>
<organism evidence="2 3">
    <name type="scientific">Porphyridium purpureum</name>
    <name type="common">Red alga</name>
    <name type="synonym">Porphyridium cruentum</name>
    <dbReference type="NCBI Taxonomy" id="35688"/>
    <lineage>
        <taxon>Eukaryota</taxon>
        <taxon>Rhodophyta</taxon>
        <taxon>Bangiophyceae</taxon>
        <taxon>Porphyridiales</taxon>
        <taxon>Porphyridiaceae</taxon>
        <taxon>Porphyridium</taxon>
    </lineage>
</organism>
<evidence type="ECO:0000313" key="3">
    <source>
        <dbReference type="Proteomes" id="UP000324585"/>
    </source>
</evidence>
<proteinExistence type="predicted"/>
<feature type="compositionally biased region" description="Low complexity" evidence="1">
    <location>
        <begin position="479"/>
        <end position="490"/>
    </location>
</feature>
<dbReference type="EMBL" id="VRMN01000004">
    <property type="protein sequence ID" value="KAA8494846.1"/>
    <property type="molecule type" value="Genomic_DNA"/>
</dbReference>
<name>A0A5J4YU11_PORPP</name>
<dbReference type="Proteomes" id="UP000324585">
    <property type="component" value="Unassembled WGS sequence"/>
</dbReference>
<feature type="compositionally biased region" description="Polar residues" evidence="1">
    <location>
        <begin position="425"/>
        <end position="441"/>
    </location>
</feature>